<dbReference type="Proteomes" id="UP000029120">
    <property type="component" value="Chromosome 7"/>
</dbReference>
<evidence type="ECO:0000313" key="2">
    <source>
        <dbReference type="EMBL" id="KFK30034.1"/>
    </source>
</evidence>
<name>A0A087GJI2_ARAAL</name>
<proteinExistence type="predicted"/>
<dbReference type="InterPro" id="IPR017451">
    <property type="entry name" value="F-box-assoc_interact_dom"/>
</dbReference>
<dbReference type="Pfam" id="PF00646">
    <property type="entry name" value="F-box"/>
    <property type="match status" value="1"/>
</dbReference>
<dbReference type="AlphaFoldDB" id="A0A087GJI2"/>
<dbReference type="Gene3D" id="1.20.1280.50">
    <property type="match status" value="1"/>
</dbReference>
<dbReference type="SMART" id="SM00256">
    <property type="entry name" value="FBOX"/>
    <property type="match status" value="1"/>
</dbReference>
<dbReference type="Gramene" id="KFK30034">
    <property type="protein sequence ID" value="KFK30034"/>
    <property type="gene ID" value="AALP_AA7G209000"/>
</dbReference>
<keyword evidence="3" id="KW-1185">Reference proteome</keyword>
<organism evidence="2 3">
    <name type="scientific">Arabis alpina</name>
    <name type="common">Alpine rock-cress</name>
    <dbReference type="NCBI Taxonomy" id="50452"/>
    <lineage>
        <taxon>Eukaryota</taxon>
        <taxon>Viridiplantae</taxon>
        <taxon>Streptophyta</taxon>
        <taxon>Embryophyta</taxon>
        <taxon>Tracheophyta</taxon>
        <taxon>Spermatophyta</taxon>
        <taxon>Magnoliopsida</taxon>
        <taxon>eudicotyledons</taxon>
        <taxon>Gunneridae</taxon>
        <taxon>Pentapetalae</taxon>
        <taxon>rosids</taxon>
        <taxon>malvids</taxon>
        <taxon>Brassicales</taxon>
        <taxon>Brassicaceae</taxon>
        <taxon>Arabideae</taxon>
        <taxon>Arabis</taxon>
    </lineage>
</organism>
<sequence>MRTRRQRISEDRQSISRIVNGGGSSVLLPIDLIIEILSRLPAKSIARCRCVSKLWGSIIRSQVFTELVLTRSATTQPHLLFACEKNGEVFFYSSPQNPYEKSSPITANYHMKFPFDDDDFVLRPVHGLICLKQIRIFKGRNTTALMICNPSTGQSLTLPRVKTRRVDVMSFLGYDPVGKQFKLLSMTSSISGSNRVSAEHQILTLGNGKLSWRKIECSTPHYPLSRGICINGVLYYPAEDKCIEGKFRIACFDIRSEKFKLIKRVDEVVRGKLVNYKGKLATLRTDTSPFSICRRSRSFELCVLEDAEKHEWSTHTYVLPPLSTDLVSSSGMFFQGVTRRGEIVLSPPSYYPSDPFYLLYYNLERNTFVKVEIQGIHMHVRHKVYTFVDHVENVKLGGVFETS</sequence>
<dbReference type="PANTHER" id="PTHR31111:SF125">
    <property type="entry name" value="F-BOX PROTEIN CPR30-LIKE"/>
    <property type="match status" value="1"/>
</dbReference>
<accession>A0A087GJI2</accession>
<protein>
    <recommendedName>
        <fullName evidence="1">F-box domain-containing protein</fullName>
    </recommendedName>
</protein>
<dbReference type="PANTHER" id="PTHR31111">
    <property type="entry name" value="BNAA05G37150D PROTEIN-RELATED"/>
    <property type="match status" value="1"/>
</dbReference>
<dbReference type="InterPro" id="IPR013187">
    <property type="entry name" value="F-box-assoc_dom_typ3"/>
</dbReference>
<reference evidence="3" key="1">
    <citation type="journal article" date="2015" name="Nat. Plants">
        <title>Genome expansion of Arabis alpina linked with retrotransposition and reduced symmetric DNA methylation.</title>
        <authorList>
            <person name="Willing E.M."/>
            <person name="Rawat V."/>
            <person name="Mandakova T."/>
            <person name="Maumus F."/>
            <person name="James G.V."/>
            <person name="Nordstroem K.J."/>
            <person name="Becker C."/>
            <person name="Warthmann N."/>
            <person name="Chica C."/>
            <person name="Szarzynska B."/>
            <person name="Zytnicki M."/>
            <person name="Albani M.C."/>
            <person name="Kiefer C."/>
            <person name="Bergonzi S."/>
            <person name="Castaings L."/>
            <person name="Mateos J.L."/>
            <person name="Berns M.C."/>
            <person name="Bujdoso N."/>
            <person name="Piofczyk T."/>
            <person name="de Lorenzo L."/>
            <person name="Barrero-Sicilia C."/>
            <person name="Mateos I."/>
            <person name="Piednoel M."/>
            <person name="Hagmann J."/>
            <person name="Chen-Min-Tao R."/>
            <person name="Iglesias-Fernandez R."/>
            <person name="Schuster S.C."/>
            <person name="Alonso-Blanco C."/>
            <person name="Roudier F."/>
            <person name="Carbonero P."/>
            <person name="Paz-Ares J."/>
            <person name="Davis S.J."/>
            <person name="Pecinka A."/>
            <person name="Quesneville H."/>
            <person name="Colot V."/>
            <person name="Lysak M.A."/>
            <person name="Weigel D."/>
            <person name="Coupland G."/>
            <person name="Schneeberger K."/>
        </authorList>
    </citation>
    <scope>NUCLEOTIDE SEQUENCE [LARGE SCALE GENOMIC DNA]</scope>
    <source>
        <strain evidence="3">cv. Pajares</strain>
    </source>
</reference>
<dbReference type="OMA" id="CIPHYDY"/>
<dbReference type="NCBIfam" id="TIGR01640">
    <property type="entry name" value="F_box_assoc_1"/>
    <property type="match status" value="1"/>
</dbReference>
<dbReference type="OrthoDB" id="1022274at2759"/>
<dbReference type="InterPro" id="IPR001810">
    <property type="entry name" value="F-box_dom"/>
</dbReference>
<dbReference type="Pfam" id="PF08268">
    <property type="entry name" value="FBA_3"/>
    <property type="match status" value="1"/>
</dbReference>
<dbReference type="eggNOG" id="ENOG502SNHU">
    <property type="taxonomic scope" value="Eukaryota"/>
</dbReference>
<dbReference type="PROSITE" id="PS50181">
    <property type="entry name" value="FBOX"/>
    <property type="match status" value="1"/>
</dbReference>
<evidence type="ECO:0000259" key="1">
    <source>
        <dbReference type="PROSITE" id="PS50181"/>
    </source>
</evidence>
<dbReference type="CDD" id="cd22157">
    <property type="entry name" value="F-box_AtFBW1-like"/>
    <property type="match status" value="1"/>
</dbReference>
<gene>
    <name evidence="2" type="ordered locus">AALP_Aa7g209000</name>
</gene>
<dbReference type="EMBL" id="CM002875">
    <property type="protein sequence ID" value="KFK30034.1"/>
    <property type="molecule type" value="Genomic_DNA"/>
</dbReference>
<dbReference type="SUPFAM" id="SSF81383">
    <property type="entry name" value="F-box domain"/>
    <property type="match status" value="1"/>
</dbReference>
<feature type="domain" description="F-box" evidence="1">
    <location>
        <begin position="22"/>
        <end position="67"/>
    </location>
</feature>
<evidence type="ECO:0000313" key="3">
    <source>
        <dbReference type="Proteomes" id="UP000029120"/>
    </source>
</evidence>
<dbReference type="InterPro" id="IPR036047">
    <property type="entry name" value="F-box-like_dom_sf"/>
</dbReference>